<reference evidence="2 3" key="1">
    <citation type="submission" date="2021-06" db="EMBL/GenBank/DDBJ databases">
        <title>Caerostris extrusa draft genome.</title>
        <authorList>
            <person name="Kono N."/>
            <person name="Arakawa K."/>
        </authorList>
    </citation>
    <scope>NUCLEOTIDE SEQUENCE [LARGE SCALE GENOMIC DNA]</scope>
</reference>
<dbReference type="AlphaFoldDB" id="A0AAV4PSJ9"/>
<feature type="non-terminal residue" evidence="2">
    <location>
        <position position="1"/>
    </location>
</feature>
<keyword evidence="3" id="KW-1185">Reference proteome</keyword>
<comment type="caution">
    <text evidence="2">The sequence shown here is derived from an EMBL/GenBank/DDBJ whole genome shotgun (WGS) entry which is preliminary data.</text>
</comment>
<evidence type="ECO:0000256" key="1">
    <source>
        <dbReference type="SAM" id="MobiDB-lite"/>
    </source>
</evidence>
<feature type="region of interest" description="Disordered" evidence="1">
    <location>
        <begin position="301"/>
        <end position="383"/>
    </location>
</feature>
<accession>A0AAV4PSJ9</accession>
<dbReference type="EMBL" id="BPLR01004982">
    <property type="protein sequence ID" value="GIX98915.1"/>
    <property type="molecule type" value="Genomic_DNA"/>
</dbReference>
<name>A0AAV4PSJ9_CAEEX</name>
<feature type="region of interest" description="Disordered" evidence="1">
    <location>
        <begin position="147"/>
        <end position="255"/>
    </location>
</feature>
<proteinExistence type="predicted"/>
<feature type="region of interest" description="Disordered" evidence="1">
    <location>
        <begin position="1"/>
        <end position="122"/>
    </location>
</feature>
<dbReference type="Proteomes" id="UP001054945">
    <property type="component" value="Unassembled WGS sequence"/>
</dbReference>
<evidence type="ECO:0000313" key="2">
    <source>
        <dbReference type="EMBL" id="GIX98915.1"/>
    </source>
</evidence>
<feature type="compositionally biased region" description="Basic residues" evidence="1">
    <location>
        <begin position="206"/>
        <end position="216"/>
    </location>
</feature>
<feature type="compositionally biased region" description="Polar residues" evidence="1">
    <location>
        <begin position="48"/>
        <end position="70"/>
    </location>
</feature>
<feature type="compositionally biased region" description="Low complexity" evidence="1">
    <location>
        <begin position="324"/>
        <end position="342"/>
    </location>
</feature>
<organism evidence="2 3">
    <name type="scientific">Caerostris extrusa</name>
    <name type="common">Bark spider</name>
    <name type="synonym">Caerostris bankana</name>
    <dbReference type="NCBI Taxonomy" id="172846"/>
    <lineage>
        <taxon>Eukaryota</taxon>
        <taxon>Metazoa</taxon>
        <taxon>Ecdysozoa</taxon>
        <taxon>Arthropoda</taxon>
        <taxon>Chelicerata</taxon>
        <taxon>Arachnida</taxon>
        <taxon>Araneae</taxon>
        <taxon>Araneomorphae</taxon>
        <taxon>Entelegynae</taxon>
        <taxon>Araneoidea</taxon>
        <taxon>Araneidae</taxon>
        <taxon>Caerostris</taxon>
    </lineage>
</organism>
<evidence type="ECO:0000313" key="3">
    <source>
        <dbReference type="Proteomes" id="UP001054945"/>
    </source>
</evidence>
<feature type="compositionally biased region" description="Basic and acidic residues" evidence="1">
    <location>
        <begin position="152"/>
        <end position="163"/>
    </location>
</feature>
<protein>
    <submittedName>
        <fullName evidence="2">Uncharacterized protein</fullName>
    </submittedName>
</protein>
<sequence>PRQPVGVSAKPSPLSRSTCPGEPPLVPKGFLSFRNPPQSEEHVAGVSPPSTSSAARNRAPTLSATLTTTEAGKDHFTQRVSTHSIQDQGAGLLARLPSAQRQRGDRGAGVPAAGQHHPGGGLLPLPDTLLDLPSGGQRLTPPPGVLAGGRGGVEDHRDLHHTTPDPQPLLDGRPVAQDPLPLPSGADVQDKGAAVPLAPALPLRVPHLRGRPRRPRATPGEEGGEGRLPAVLGGVPQPRVLGPGVRGGGPVGSGEGVEALRQQLTDDLHRQQLLRQHQLRVPGEGPQRVRGERLQLLREALPARNGSPDRADQGQLRPHHHHLPGPGVRAGPLSRALLLRSRPQAEEQEGDPAGSHALQRDPGSGAGHPARPAPARQLHPPDQRLYTISTICRRTMSCTPFPSSCAGRSNSPSSWAAAPSGRCSRGWPAATCSHSTARGWPSRWVLRILCPQ</sequence>
<feature type="compositionally biased region" description="Low complexity" evidence="1">
    <location>
        <begin position="193"/>
        <end position="205"/>
    </location>
</feature>
<gene>
    <name evidence="2" type="ORF">CEXT_490291</name>
</gene>
<feature type="compositionally biased region" description="Gly residues" evidence="1">
    <location>
        <begin position="244"/>
        <end position="255"/>
    </location>
</feature>
<feature type="compositionally biased region" description="Low complexity" evidence="1">
    <location>
        <begin position="231"/>
        <end position="243"/>
    </location>
</feature>
<feature type="compositionally biased region" description="Polar residues" evidence="1">
    <location>
        <begin position="78"/>
        <end position="87"/>
    </location>
</feature>